<gene>
    <name evidence="2" type="ORF">ACFQZJ_08310</name>
</gene>
<dbReference type="PANTHER" id="PTHR46825:SF15">
    <property type="entry name" value="BETA-LACTAMASE-RELATED DOMAIN-CONTAINING PROTEIN"/>
    <property type="match status" value="1"/>
</dbReference>
<name>A0ABW3B2W6_9FLAO</name>
<dbReference type="EC" id="3.-.-.-" evidence="2"/>
<keyword evidence="2" id="KW-0378">Hydrolase</keyword>
<dbReference type="EMBL" id="JBHTHY010000006">
    <property type="protein sequence ID" value="MFD0797460.1"/>
    <property type="molecule type" value="Genomic_DNA"/>
</dbReference>
<protein>
    <submittedName>
        <fullName evidence="2">Serine hydrolase domain-containing protein</fullName>
        <ecNumber evidence="2">3.-.-.-</ecNumber>
    </submittedName>
</protein>
<dbReference type="SUPFAM" id="SSF56601">
    <property type="entry name" value="beta-lactamase/transpeptidase-like"/>
    <property type="match status" value="1"/>
</dbReference>
<evidence type="ECO:0000259" key="1">
    <source>
        <dbReference type="Pfam" id="PF00144"/>
    </source>
</evidence>
<dbReference type="InterPro" id="IPR050491">
    <property type="entry name" value="AmpC-like"/>
</dbReference>
<feature type="domain" description="Beta-lactamase-related" evidence="1">
    <location>
        <begin position="73"/>
        <end position="394"/>
    </location>
</feature>
<dbReference type="GO" id="GO:0016787">
    <property type="term" value="F:hydrolase activity"/>
    <property type="evidence" value="ECO:0007669"/>
    <property type="project" value="UniProtKB-KW"/>
</dbReference>
<reference evidence="3" key="1">
    <citation type="journal article" date="2019" name="Int. J. Syst. Evol. Microbiol.">
        <title>The Global Catalogue of Microorganisms (GCM) 10K type strain sequencing project: providing services to taxonomists for standard genome sequencing and annotation.</title>
        <authorList>
            <consortium name="The Broad Institute Genomics Platform"/>
            <consortium name="The Broad Institute Genome Sequencing Center for Infectious Disease"/>
            <person name="Wu L."/>
            <person name="Ma J."/>
        </authorList>
    </citation>
    <scope>NUCLEOTIDE SEQUENCE [LARGE SCALE GENOMIC DNA]</scope>
    <source>
        <strain evidence="3">CCUG 61948</strain>
    </source>
</reference>
<evidence type="ECO:0000313" key="3">
    <source>
        <dbReference type="Proteomes" id="UP001597012"/>
    </source>
</evidence>
<dbReference type="InterPro" id="IPR001466">
    <property type="entry name" value="Beta-lactam-related"/>
</dbReference>
<organism evidence="2 3">
    <name type="scientific">Maribacter chungangensis</name>
    <dbReference type="NCBI Taxonomy" id="1069117"/>
    <lineage>
        <taxon>Bacteria</taxon>
        <taxon>Pseudomonadati</taxon>
        <taxon>Bacteroidota</taxon>
        <taxon>Flavobacteriia</taxon>
        <taxon>Flavobacteriales</taxon>
        <taxon>Flavobacteriaceae</taxon>
        <taxon>Maribacter</taxon>
    </lineage>
</organism>
<accession>A0ABW3B2W6</accession>
<dbReference type="InterPro" id="IPR012338">
    <property type="entry name" value="Beta-lactam/transpept-like"/>
</dbReference>
<dbReference type="Proteomes" id="UP001597012">
    <property type="component" value="Unassembled WGS sequence"/>
</dbReference>
<dbReference type="RefSeq" id="WP_379933780.1">
    <property type="nucleotide sequence ID" value="NZ_JBHTHY010000006.1"/>
</dbReference>
<evidence type="ECO:0000313" key="2">
    <source>
        <dbReference type="EMBL" id="MFD0797460.1"/>
    </source>
</evidence>
<keyword evidence="3" id="KW-1185">Reference proteome</keyword>
<dbReference type="Gene3D" id="3.40.710.10">
    <property type="entry name" value="DD-peptidase/beta-lactamase superfamily"/>
    <property type="match status" value="1"/>
</dbReference>
<sequence>MKYLKILSVSLVIGIIFSITTAFIKASTTVNETVTVEDLVMDSIRKEKLKIYKERKLALQEALELYFHKAISAGDIVGAGVSIVQGDSIVISDGFGKRSIKENAKVDGETVFRLGSLSKGFGGVLATSLQADGSLSFDDEIVRYLPDFKFGDVNNTQKIKIEHILSHTSGTPYHSFTNLVEAGISVAKIANRFKEVTPISAPGLQYSYQNAMFSLGQEVMRKATGKDVKTLLTNTFFKPLNMSHISMDHSDLLKEENIALPHRRSGKSWQTTPLTDKYYNAVLAGGINASSLDMAKWMRFLLGHNPDVLEPVVMKQAFEPFITLGNNNKYYQRWEGHVKSSYGFGWRIHEYMRTADTTETVWHHGGSVNNYRNEIAIYPDADLGICVLINGNSKLARNVIPDLRAIVEKEFQVKEVVGIAEKG</sequence>
<dbReference type="Pfam" id="PF00144">
    <property type="entry name" value="Beta-lactamase"/>
    <property type="match status" value="1"/>
</dbReference>
<comment type="caution">
    <text evidence="2">The sequence shown here is derived from an EMBL/GenBank/DDBJ whole genome shotgun (WGS) entry which is preliminary data.</text>
</comment>
<dbReference type="PANTHER" id="PTHR46825">
    <property type="entry name" value="D-ALANYL-D-ALANINE-CARBOXYPEPTIDASE/ENDOPEPTIDASE AMPH"/>
    <property type="match status" value="1"/>
</dbReference>
<proteinExistence type="predicted"/>